<dbReference type="PANTHER" id="PTHR47756">
    <property type="entry name" value="BLL6612 PROTEIN-RELATED"/>
    <property type="match status" value="1"/>
</dbReference>
<dbReference type="EMBL" id="JACBZN010000001">
    <property type="protein sequence ID" value="NYI37670.1"/>
    <property type="molecule type" value="Genomic_DNA"/>
</dbReference>
<accession>A0A8I0KP80</accession>
<dbReference type="InterPro" id="IPR013324">
    <property type="entry name" value="RNA_pol_sigma_r3/r4-like"/>
</dbReference>
<evidence type="ECO:0000259" key="1">
    <source>
        <dbReference type="Pfam" id="PF20239"/>
    </source>
</evidence>
<evidence type="ECO:0000313" key="5">
    <source>
        <dbReference type="Proteomes" id="UP000659061"/>
    </source>
</evidence>
<dbReference type="InterPro" id="IPR046531">
    <property type="entry name" value="DUF6596"/>
</dbReference>
<comment type="caution">
    <text evidence="2">The sequence shown here is derived from an EMBL/GenBank/DDBJ whole genome shotgun (WGS) entry which is preliminary data.</text>
</comment>
<evidence type="ECO:0000313" key="3">
    <source>
        <dbReference type="EMBL" id="NYI37670.1"/>
    </source>
</evidence>
<sequence length="368" mass="40318">MTTSLPRELRSARLRALAVLTDRLGDVTPARTALDAALAAPPRGADDWEPDAILARAWEVAGLERPPGRVPADDTAPVLRLLATCAHRSLPEAARIALVLSAAAGLSTDDIGHVFAAPEPVMAQRIAWAEMRVRPSLGEPIAEEDVSAQLGRVLDVLMLIFDDGVVHPHAPVDLPWEAVETTRVLIELFHGEQEPRALLALMLLTRARRDARQESDGTLRALEVQDRDLWHHAEIEEGLFLLRGSQRKGRTGPYQVRASIQAAHVTAHEASDTDWPRLLTLYDRLMELAPSDAVALGRACAVAEVTGPEAALESVERMGVDTHLFHATRAELLRRMGRAEEADRAWTAAVARARSASEHQRLRGEVER</sequence>
<dbReference type="Proteomes" id="UP000587211">
    <property type="component" value="Unassembled WGS sequence"/>
</dbReference>
<feature type="domain" description="DUF6596" evidence="1">
    <location>
        <begin position="150"/>
        <end position="244"/>
    </location>
</feature>
<dbReference type="SUPFAM" id="SSF88659">
    <property type="entry name" value="Sigma3 and sigma4 domains of RNA polymerase sigma factors"/>
    <property type="match status" value="1"/>
</dbReference>
<evidence type="ECO:0000313" key="2">
    <source>
        <dbReference type="EMBL" id="MBD1271584.1"/>
    </source>
</evidence>
<evidence type="ECO:0000313" key="4">
    <source>
        <dbReference type="Proteomes" id="UP000587211"/>
    </source>
</evidence>
<proteinExistence type="predicted"/>
<organism evidence="2 5">
    <name type="scientific">Aeromicrobium tamlense</name>
    <dbReference type="NCBI Taxonomy" id="375541"/>
    <lineage>
        <taxon>Bacteria</taxon>
        <taxon>Bacillati</taxon>
        <taxon>Actinomycetota</taxon>
        <taxon>Actinomycetes</taxon>
        <taxon>Propionibacteriales</taxon>
        <taxon>Nocardioidaceae</taxon>
        <taxon>Aeromicrobium</taxon>
    </lineage>
</organism>
<protein>
    <submittedName>
        <fullName evidence="2">RNA polymerase sigma factor</fullName>
    </submittedName>
    <submittedName>
        <fullName evidence="3">RNA polymerase sigma-70 factor (ECF subfamily)</fullName>
    </submittedName>
</protein>
<dbReference type="RefSeq" id="WP_179424156.1">
    <property type="nucleotide sequence ID" value="NZ_BAAAMP010000003.1"/>
</dbReference>
<reference evidence="2" key="2">
    <citation type="submission" date="2020-09" db="EMBL/GenBank/DDBJ databases">
        <title>Novel species in genus Aeromicrobium.</title>
        <authorList>
            <person name="Zhang G."/>
        </authorList>
    </citation>
    <scope>NUCLEOTIDE SEQUENCE</scope>
    <source>
        <strain evidence="2">SSW1-57</strain>
    </source>
</reference>
<dbReference type="EMBL" id="JACWMT010000003">
    <property type="protein sequence ID" value="MBD1271584.1"/>
    <property type="molecule type" value="Genomic_DNA"/>
</dbReference>
<gene>
    <name evidence="3" type="ORF">BJ975_001045</name>
    <name evidence="2" type="ORF">IDH50_15175</name>
</gene>
<name>A0A8I0KP80_9ACTN</name>
<dbReference type="AlphaFoldDB" id="A0A8I0KP80"/>
<reference evidence="3 4" key="1">
    <citation type="submission" date="2020-07" db="EMBL/GenBank/DDBJ databases">
        <title>Sequencing the genomes of 1000 actinobacteria strains.</title>
        <authorList>
            <person name="Klenk H.-P."/>
        </authorList>
    </citation>
    <scope>NUCLEOTIDE SEQUENCE [LARGE SCALE GENOMIC DNA]</scope>
    <source>
        <strain evidence="3 4">DSM 19087</strain>
    </source>
</reference>
<dbReference type="PANTHER" id="PTHR47756:SF2">
    <property type="entry name" value="BLL6612 PROTEIN"/>
    <property type="match status" value="1"/>
</dbReference>
<keyword evidence="4" id="KW-1185">Reference proteome</keyword>
<dbReference type="Pfam" id="PF20239">
    <property type="entry name" value="DUF6596"/>
    <property type="match status" value="1"/>
</dbReference>
<dbReference type="Proteomes" id="UP000659061">
    <property type="component" value="Unassembled WGS sequence"/>
</dbReference>